<proteinExistence type="predicted"/>
<dbReference type="RefSeq" id="WP_018677616.1">
    <property type="nucleotide sequence ID" value="NZ_AYEV01000004.1"/>
</dbReference>
<evidence type="ECO:0000256" key="1">
    <source>
        <dbReference type="SAM" id="SignalP"/>
    </source>
</evidence>
<keyword evidence="3" id="KW-1185">Reference proteome</keyword>
<accession>V2UQU8</accession>
<evidence type="ECO:0000313" key="2">
    <source>
        <dbReference type="EMBL" id="ESK57123.1"/>
    </source>
</evidence>
<dbReference type="EMBL" id="AYEV01000004">
    <property type="protein sequence ID" value="ESK57123.1"/>
    <property type="molecule type" value="Genomic_DNA"/>
</dbReference>
<comment type="caution">
    <text evidence="2">The sequence shown here is derived from an EMBL/GenBank/DDBJ whole genome shotgun (WGS) entry which is preliminary data.</text>
</comment>
<gene>
    <name evidence="2" type="ORF">F990_00597</name>
</gene>
<protein>
    <recommendedName>
        <fullName evidence="4">Spore coat protein U domain-containing protein</fullName>
    </recommendedName>
</protein>
<feature type="chain" id="PRO_5004710621" description="Spore coat protein U domain-containing protein" evidence="1">
    <location>
        <begin position="21"/>
        <end position="155"/>
    </location>
</feature>
<organism evidence="2 3">
    <name type="scientific">Acinetobacter tjernbergiae DSM 14971 = CIP 107465</name>
    <dbReference type="NCBI Taxonomy" id="1120928"/>
    <lineage>
        <taxon>Bacteria</taxon>
        <taxon>Pseudomonadati</taxon>
        <taxon>Pseudomonadota</taxon>
        <taxon>Gammaproteobacteria</taxon>
        <taxon>Moraxellales</taxon>
        <taxon>Moraxellaceae</taxon>
        <taxon>Acinetobacter</taxon>
    </lineage>
</organism>
<evidence type="ECO:0000313" key="3">
    <source>
        <dbReference type="Proteomes" id="UP000017404"/>
    </source>
</evidence>
<keyword evidence="1" id="KW-0732">Signal</keyword>
<sequence>MKKLITAMLLSIALTPTTYGAPTPFKINQKTGFITYGSCHMESCSWAKSVSTTIIQNTPNQAILDVKILGGNSPDVSNAAKKISWAKKPHKITLTCSYQHPSISIGGQLDVLPLNSFGVPRVLESSANLYFAYCHSFNGDISDGIKKFGYNVQPE</sequence>
<dbReference type="eggNOG" id="ENOG5031S14">
    <property type="taxonomic scope" value="Bacteria"/>
</dbReference>
<evidence type="ECO:0008006" key="4">
    <source>
        <dbReference type="Google" id="ProtNLM"/>
    </source>
</evidence>
<feature type="signal peptide" evidence="1">
    <location>
        <begin position="1"/>
        <end position="20"/>
    </location>
</feature>
<dbReference type="PATRIC" id="fig|1120928.5.peg.611"/>
<name>V2UQU8_9GAMM</name>
<dbReference type="Proteomes" id="UP000017404">
    <property type="component" value="Unassembled WGS sequence"/>
</dbReference>
<dbReference type="STRING" id="202955.GCA_000759995_02442"/>
<dbReference type="AlphaFoldDB" id="V2UQU8"/>
<reference evidence="2 3" key="1">
    <citation type="submission" date="2013-10" db="EMBL/GenBank/DDBJ databases">
        <title>The Genome Sequence of Acinetobacter tjernbergiae CIP107465.</title>
        <authorList>
            <consortium name="The Broad Institute Genomics Platform"/>
            <consortium name="The Broad Institute Genome Sequencing Center for Infectious Disease"/>
            <person name="Cerqueira G."/>
            <person name="Feldgarden M."/>
            <person name="Courvalin P."/>
            <person name="Grillot-Courvalin C."/>
            <person name="Clermont D."/>
            <person name="Rocha E."/>
            <person name="Yoon E.-J."/>
            <person name="Nemec A."/>
            <person name="Young S.K."/>
            <person name="Zeng Q."/>
            <person name="Gargeya S."/>
            <person name="Fitzgerald M."/>
            <person name="Abouelleil A."/>
            <person name="Alvarado L."/>
            <person name="Berlin A.M."/>
            <person name="Chapman S.B."/>
            <person name="Gainer-Dewar J."/>
            <person name="Goldberg J."/>
            <person name="Gnerre S."/>
            <person name="Griggs A."/>
            <person name="Gujja S."/>
            <person name="Hansen M."/>
            <person name="Howarth C."/>
            <person name="Imamovic A."/>
            <person name="Ireland A."/>
            <person name="Larimer J."/>
            <person name="McCowan C."/>
            <person name="Murphy C."/>
            <person name="Pearson M."/>
            <person name="Poon T.W."/>
            <person name="Priest M."/>
            <person name="Roberts A."/>
            <person name="Saif S."/>
            <person name="Shea T."/>
            <person name="Sykes S."/>
            <person name="Wortman J."/>
            <person name="Nusbaum C."/>
            <person name="Birren B."/>
        </authorList>
    </citation>
    <scope>NUCLEOTIDE SEQUENCE [LARGE SCALE GENOMIC DNA]</scope>
    <source>
        <strain evidence="2 3">CIP 107465</strain>
    </source>
</reference>
<dbReference type="OrthoDB" id="5739641at2"/>